<dbReference type="RefSeq" id="WP_162281058.1">
    <property type="nucleotide sequence ID" value="NZ_CP028010.2"/>
</dbReference>
<accession>A0AB73USZ2</accession>
<sequence length="315" mass="37710">MQNNRGKHCLYECLIESVNQETEILLSEFEIFQILGGHEFYYFSHEEANFPNYWVRGNNFNFDLFEESTGIQLLRITEENEQVALKNTLNRLSAKGYQLIICNCYYLTYDEQNYQKNYDNHMVVIHSYLKESDEFLISDGTYNKVLIKREDLILSRKNTTQQKFEYIDLVVNNQIKKEEILERMNRKMLNNAKDFKNKSYKFLDSLQKHFIEVDNCAGIFRKLSWQGMAKSIRSYHGPLYIRRMMGDYFEHKNEVLAEQYQLLAKQWANMANLIMRLSLNKAELHTLEQVYQDIVQKEKDCNEMLLAYVQEEIFN</sequence>
<reference evidence="2 3" key="1">
    <citation type="submission" date="2018-03" db="EMBL/GenBank/DDBJ databases">
        <title>The complete genome of bacterial strain SGAir0260.</title>
        <authorList>
            <person name="Schuster S.C."/>
        </authorList>
    </citation>
    <scope>NUCLEOTIDE SEQUENCE [LARGE SCALE GENOMIC DNA]</scope>
    <source>
        <strain evidence="2 3">SGAir0260</strain>
        <plasmid evidence="2 3">unnamed_12</plasmid>
    </source>
</reference>
<dbReference type="AlphaFoldDB" id="A0AB73USZ2"/>
<evidence type="ECO:0000259" key="1">
    <source>
        <dbReference type="Pfam" id="PF14399"/>
    </source>
</evidence>
<protein>
    <recommendedName>
        <fullName evidence="1">Butirosin biosynthesis protein H N-terminal domain-containing protein</fullName>
    </recommendedName>
</protein>
<dbReference type="Pfam" id="PF14399">
    <property type="entry name" value="BtrH_N"/>
    <property type="match status" value="1"/>
</dbReference>
<feature type="domain" description="Butirosin biosynthesis protein H N-terminal" evidence="1">
    <location>
        <begin position="20"/>
        <end position="139"/>
    </location>
</feature>
<gene>
    <name evidence="2" type="ORF">C1N66_30970</name>
</gene>
<keyword evidence="2" id="KW-0614">Plasmid</keyword>
<geneLocation type="plasmid" evidence="2 3">
    <name>unnamed_12</name>
</geneLocation>
<evidence type="ECO:0000313" key="2">
    <source>
        <dbReference type="EMBL" id="QHV47444.1"/>
    </source>
</evidence>
<name>A0AB73USZ2_BACCE</name>
<dbReference type="Proteomes" id="UP000464780">
    <property type="component" value="Plasmid unnamed_12"/>
</dbReference>
<dbReference type="EMBL" id="CP028010">
    <property type="protein sequence ID" value="QHV47444.1"/>
    <property type="molecule type" value="Genomic_DNA"/>
</dbReference>
<dbReference type="InterPro" id="IPR026935">
    <property type="entry name" value="BtrH_N"/>
</dbReference>
<evidence type="ECO:0000313" key="3">
    <source>
        <dbReference type="Proteomes" id="UP000464780"/>
    </source>
</evidence>
<proteinExistence type="predicted"/>
<organism evidence="2 3">
    <name type="scientific">Bacillus cereus</name>
    <dbReference type="NCBI Taxonomy" id="1396"/>
    <lineage>
        <taxon>Bacteria</taxon>
        <taxon>Bacillati</taxon>
        <taxon>Bacillota</taxon>
        <taxon>Bacilli</taxon>
        <taxon>Bacillales</taxon>
        <taxon>Bacillaceae</taxon>
        <taxon>Bacillus</taxon>
        <taxon>Bacillus cereus group</taxon>
    </lineage>
</organism>